<evidence type="ECO:0000256" key="1">
    <source>
        <dbReference type="SAM" id="MobiDB-lite"/>
    </source>
</evidence>
<protein>
    <submittedName>
        <fullName evidence="2">Uncharacterized protein</fullName>
    </submittedName>
</protein>
<proteinExistence type="predicted"/>
<evidence type="ECO:0000313" key="2">
    <source>
        <dbReference type="EMBL" id="SPD16165.1"/>
    </source>
</evidence>
<reference evidence="2" key="1">
    <citation type="submission" date="2018-02" db="EMBL/GenBank/DDBJ databases">
        <authorList>
            <person name="Cohen D.B."/>
            <person name="Kent A.D."/>
        </authorList>
    </citation>
    <scope>NUCLEOTIDE SEQUENCE</scope>
</reference>
<name>A0A2N9HVQ5_FAGSY</name>
<feature type="compositionally biased region" description="Basic residues" evidence="1">
    <location>
        <begin position="27"/>
        <end position="37"/>
    </location>
</feature>
<gene>
    <name evidence="2" type="ORF">FSB_LOCUS44047</name>
</gene>
<sequence length="73" mass="8451">MIHLVPNEKLWTPLQQDPVAPPPLLRKAGRPKMHRRRKPDEAPPYSLVQKIKHCKGEETSLRSWTMEAQNCNA</sequence>
<dbReference type="AlphaFoldDB" id="A0A2N9HVQ5"/>
<feature type="region of interest" description="Disordered" evidence="1">
    <location>
        <begin position="1"/>
        <end position="46"/>
    </location>
</feature>
<organism evidence="2">
    <name type="scientific">Fagus sylvatica</name>
    <name type="common">Beechnut</name>
    <dbReference type="NCBI Taxonomy" id="28930"/>
    <lineage>
        <taxon>Eukaryota</taxon>
        <taxon>Viridiplantae</taxon>
        <taxon>Streptophyta</taxon>
        <taxon>Embryophyta</taxon>
        <taxon>Tracheophyta</taxon>
        <taxon>Spermatophyta</taxon>
        <taxon>Magnoliopsida</taxon>
        <taxon>eudicotyledons</taxon>
        <taxon>Gunneridae</taxon>
        <taxon>Pentapetalae</taxon>
        <taxon>rosids</taxon>
        <taxon>fabids</taxon>
        <taxon>Fagales</taxon>
        <taxon>Fagaceae</taxon>
        <taxon>Fagus</taxon>
    </lineage>
</organism>
<dbReference type="EMBL" id="OIVN01004224">
    <property type="protein sequence ID" value="SPD16165.1"/>
    <property type="molecule type" value="Genomic_DNA"/>
</dbReference>
<accession>A0A2N9HVQ5</accession>